<dbReference type="InterPro" id="IPR050793">
    <property type="entry name" value="CMP-NeuNAc_synthase"/>
</dbReference>
<organism evidence="1 2">
    <name type="scientific">Vineibacter terrae</name>
    <dbReference type="NCBI Taxonomy" id="2586908"/>
    <lineage>
        <taxon>Bacteria</taxon>
        <taxon>Pseudomonadati</taxon>
        <taxon>Pseudomonadota</taxon>
        <taxon>Alphaproteobacteria</taxon>
        <taxon>Hyphomicrobiales</taxon>
        <taxon>Vineibacter</taxon>
    </lineage>
</organism>
<dbReference type="Pfam" id="PF02348">
    <property type="entry name" value="CTP_transf_3"/>
    <property type="match status" value="1"/>
</dbReference>
<sequence>MAWQGRTVLAVVPARGGSKGVPRKNIAEVGGLSLIARAAAVIKALPWIDRALITTDDPEFAAEARRHGLDAPFLRPPELATDTAIAVEVWIHAWLAAEAQHGMRFDTALYLQPTSPFRTPAHVEATLRAMLEGGHAAACTVSRVPGHFTPPKLLLRDEAGVIAPFSPDARLHKNRQTIPPYWYRNGYCYAALRRTVVDQRQIDEADCVGVPVDGPIVNIDDPFELQVARWMASQGGV</sequence>
<proteinExistence type="predicted"/>
<gene>
    <name evidence="1" type="ORF">FHP25_16830</name>
</gene>
<protein>
    <submittedName>
        <fullName evidence="1">Acylneuraminate cytidylyltransferase family protein</fullName>
    </submittedName>
</protein>
<dbReference type="PANTHER" id="PTHR21485">
    <property type="entry name" value="HAD SUPERFAMILY MEMBERS CMAS AND KDSC"/>
    <property type="match status" value="1"/>
</dbReference>
<name>A0A5C8PL44_9HYPH</name>
<evidence type="ECO:0000313" key="2">
    <source>
        <dbReference type="Proteomes" id="UP000321638"/>
    </source>
</evidence>
<dbReference type="CDD" id="cd02513">
    <property type="entry name" value="CMP-NeuAc_Synthase"/>
    <property type="match status" value="1"/>
</dbReference>
<dbReference type="SUPFAM" id="SSF53448">
    <property type="entry name" value="Nucleotide-diphospho-sugar transferases"/>
    <property type="match status" value="1"/>
</dbReference>
<reference evidence="1 2" key="1">
    <citation type="submission" date="2019-06" db="EMBL/GenBank/DDBJ databases">
        <title>New taxonomy in bacterial strain CC-CFT640, isolated from vineyard.</title>
        <authorList>
            <person name="Lin S.-Y."/>
            <person name="Tsai C.-F."/>
            <person name="Young C.-C."/>
        </authorList>
    </citation>
    <scope>NUCLEOTIDE SEQUENCE [LARGE SCALE GENOMIC DNA]</scope>
    <source>
        <strain evidence="1 2">CC-CFT640</strain>
    </source>
</reference>
<dbReference type="GO" id="GO:0008781">
    <property type="term" value="F:N-acylneuraminate cytidylyltransferase activity"/>
    <property type="evidence" value="ECO:0007669"/>
    <property type="project" value="TreeGrafter"/>
</dbReference>
<dbReference type="InterPro" id="IPR029044">
    <property type="entry name" value="Nucleotide-diphossugar_trans"/>
</dbReference>
<keyword evidence="1" id="KW-0548">Nucleotidyltransferase</keyword>
<keyword evidence="2" id="KW-1185">Reference proteome</keyword>
<accession>A0A5C8PL44</accession>
<dbReference type="Proteomes" id="UP000321638">
    <property type="component" value="Unassembled WGS sequence"/>
</dbReference>
<keyword evidence="1" id="KW-0808">Transferase</keyword>
<dbReference type="InterPro" id="IPR003329">
    <property type="entry name" value="Cytidylyl_trans"/>
</dbReference>
<dbReference type="EMBL" id="VDUZ01000018">
    <property type="protein sequence ID" value="TXL74430.1"/>
    <property type="molecule type" value="Genomic_DNA"/>
</dbReference>
<dbReference type="Gene3D" id="3.90.550.10">
    <property type="entry name" value="Spore Coat Polysaccharide Biosynthesis Protein SpsA, Chain A"/>
    <property type="match status" value="1"/>
</dbReference>
<dbReference type="OrthoDB" id="9805604at2"/>
<evidence type="ECO:0000313" key="1">
    <source>
        <dbReference type="EMBL" id="TXL74430.1"/>
    </source>
</evidence>
<dbReference type="RefSeq" id="WP_147848109.1">
    <property type="nucleotide sequence ID" value="NZ_VDUZ01000018.1"/>
</dbReference>
<dbReference type="AlphaFoldDB" id="A0A5C8PL44"/>
<dbReference type="PANTHER" id="PTHR21485:SF3">
    <property type="entry name" value="N-ACYLNEURAMINATE CYTIDYLYLTRANSFERASE"/>
    <property type="match status" value="1"/>
</dbReference>
<comment type="caution">
    <text evidence="1">The sequence shown here is derived from an EMBL/GenBank/DDBJ whole genome shotgun (WGS) entry which is preliminary data.</text>
</comment>